<organism evidence="8">
    <name type="scientific">marine metagenome</name>
    <dbReference type="NCBI Taxonomy" id="408172"/>
    <lineage>
        <taxon>unclassified sequences</taxon>
        <taxon>metagenomes</taxon>
        <taxon>ecological metagenomes</taxon>
    </lineage>
</organism>
<evidence type="ECO:0000256" key="2">
    <source>
        <dbReference type="ARBA" id="ARBA00022516"/>
    </source>
</evidence>
<dbReference type="NCBIfam" id="TIGR00215">
    <property type="entry name" value="lpxB"/>
    <property type="match status" value="1"/>
</dbReference>
<dbReference type="GO" id="GO:0008915">
    <property type="term" value="F:lipid-A-disaccharide synthase activity"/>
    <property type="evidence" value="ECO:0007669"/>
    <property type="project" value="UniProtKB-EC"/>
</dbReference>
<dbReference type="PANTHER" id="PTHR30372">
    <property type="entry name" value="LIPID-A-DISACCHARIDE SYNTHASE"/>
    <property type="match status" value="1"/>
</dbReference>
<evidence type="ECO:0000313" key="8">
    <source>
        <dbReference type="EMBL" id="SVA53208.1"/>
    </source>
</evidence>
<protein>
    <recommendedName>
        <fullName evidence="1">lipid-A-disaccharide synthase</fullName>
        <ecNumber evidence="1">2.4.1.182</ecNumber>
    </recommendedName>
</protein>
<dbReference type="GO" id="GO:0005543">
    <property type="term" value="F:phospholipid binding"/>
    <property type="evidence" value="ECO:0007669"/>
    <property type="project" value="TreeGrafter"/>
</dbReference>
<dbReference type="SUPFAM" id="SSF53756">
    <property type="entry name" value="UDP-Glycosyltransferase/glycogen phosphorylase"/>
    <property type="match status" value="1"/>
</dbReference>
<keyword evidence="6" id="KW-0443">Lipid metabolism</keyword>
<keyword evidence="3" id="KW-0441">Lipid A biosynthesis</keyword>
<evidence type="ECO:0000256" key="1">
    <source>
        <dbReference type="ARBA" id="ARBA00012687"/>
    </source>
</evidence>
<reference evidence="8" key="1">
    <citation type="submission" date="2018-05" db="EMBL/GenBank/DDBJ databases">
        <authorList>
            <person name="Lanie J.A."/>
            <person name="Ng W.-L."/>
            <person name="Kazmierczak K.M."/>
            <person name="Andrzejewski T.M."/>
            <person name="Davidsen T.M."/>
            <person name="Wayne K.J."/>
            <person name="Tettelin H."/>
            <person name="Glass J.I."/>
            <person name="Rusch D."/>
            <person name="Podicherti R."/>
            <person name="Tsui H.-C.T."/>
            <person name="Winkler M.E."/>
        </authorList>
    </citation>
    <scope>NUCLEOTIDE SEQUENCE</scope>
</reference>
<sequence>MKAMLAQNPEIEFKGIGGKKMTNAGLNSIEDIDKLAVMGFVEVIRHLVFFRKLTERVLSEIEKESPNQIILIDYPGFNLRLAKKIKSKFDIPITYYVSPQLWAWKEKRINIIKKHIDQMLVIFPFEEQWYKDRGVEAVFVGHPIFDEWTPSTKEELCGLLNLNHEKKILVLYPGSRLQEVKKHLPILVQATKKLKDEIPSLQVILGAAPQIDWTQWILPDWIQVESKYPQKALECGDLAFVASGTSTVEATVFGTPMIVTYKMATLSWWLSKILVNVPFAGMVNILAEKEIMPELLQENATVEKLYSTALSMLENPEILQKMKEDLNLIQNKLKGEGASIRAAIKILELVK</sequence>
<keyword evidence="2" id="KW-0444">Lipid biosynthesis</keyword>
<keyword evidence="5" id="KW-0808">Transferase</keyword>
<evidence type="ECO:0000256" key="4">
    <source>
        <dbReference type="ARBA" id="ARBA00022676"/>
    </source>
</evidence>
<dbReference type="AlphaFoldDB" id="A0A381WLY6"/>
<evidence type="ECO:0000256" key="7">
    <source>
        <dbReference type="ARBA" id="ARBA00048975"/>
    </source>
</evidence>
<gene>
    <name evidence="8" type="ORF">METZ01_LOCUS106062</name>
</gene>
<accession>A0A381WLY6</accession>
<dbReference type="EMBL" id="UINC01012148">
    <property type="protein sequence ID" value="SVA53208.1"/>
    <property type="molecule type" value="Genomic_DNA"/>
</dbReference>
<dbReference type="Pfam" id="PF02684">
    <property type="entry name" value="LpxB"/>
    <property type="match status" value="1"/>
</dbReference>
<evidence type="ECO:0000256" key="6">
    <source>
        <dbReference type="ARBA" id="ARBA00023098"/>
    </source>
</evidence>
<dbReference type="GO" id="GO:0009245">
    <property type="term" value="P:lipid A biosynthetic process"/>
    <property type="evidence" value="ECO:0007669"/>
    <property type="project" value="UniProtKB-KW"/>
</dbReference>
<keyword evidence="4" id="KW-0328">Glycosyltransferase</keyword>
<evidence type="ECO:0000256" key="5">
    <source>
        <dbReference type="ARBA" id="ARBA00022679"/>
    </source>
</evidence>
<evidence type="ECO:0000256" key="3">
    <source>
        <dbReference type="ARBA" id="ARBA00022556"/>
    </source>
</evidence>
<name>A0A381WLY6_9ZZZZ</name>
<dbReference type="InterPro" id="IPR003835">
    <property type="entry name" value="Glyco_trans_19"/>
</dbReference>
<dbReference type="EC" id="2.4.1.182" evidence="1"/>
<proteinExistence type="predicted"/>
<dbReference type="GO" id="GO:0016020">
    <property type="term" value="C:membrane"/>
    <property type="evidence" value="ECO:0007669"/>
    <property type="project" value="GOC"/>
</dbReference>
<dbReference type="PANTHER" id="PTHR30372:SF4">
    <property type="entry name" value="LIPID-A-DISACCHARIDE SYNTHASE, MITOCHONDRIAL-RELATED"/>
    <property type="match status" value="1"/>
</dbReference>
<comment type="catalytic activity">
    <reaction evidence="7">
        <text>a lipid X + a UDP-2-N,3-O-bis[(3R)-3-hydroxyacyl]-alpha-D-glucosamine = a lipid A disaccharide + UDP + H(+)</text>
        <dbReference type="Rhea" id="RHEA:67828"/>
        <dbReference type="ChEBI" id="CHEBI:15378"/>
        <dbReference type="ChEBI" id="CHEBI:58223"/>
        <dbReference type="ChEBI" id="CHEBI:137748"/>
        <dbReference type="ChEBI" id="CHEBI:176338"/>
        <dbReference type="ChEBI" id="CHEBI:176343"/>
        <dbReference type="EC" id="2.4.1.182"/>
    </reaction>
</comment>